<protein>
    <submittedName>
        <fullName evidence="1">Uncharacterized protein</fullName>
    </submittedName>
</protein>
<sequence length="92" mass="10568">MADANERMQAAARRDDVRGDKDLTEFTAVMDELDREWMRVARWPRSVVTTKNRLARLTWARTARDRGDRLYCWHGPAVPQYIVVSGTGGYPG</sequence>
<name>A0A512D9C6_9CELL</name>
<comment type="caution">
    <text evidence="1">The sequence shown here is derived from an EMBL/GenBank/DDBJ whole genome shotgun (WGS) entry which is preliminary data.</text>
</comment>
<gene>
    <name evidence="1" type="ORF">CAE01nite_07940</name>
</gene>
<evidence type="ECO:0000313" key="2">
    <source>
        <dbReference type="Proteomes" id="UP000321181"/>
    </source>
</evidence>
<dbReference type="EMBL" id="BJYY01000002">
    <property type="protein sequence ID" value="GEO33069.1"/>
    <property type="molecule type" value="Genomic_DNA"/>
</dbReference>
<evidence type="ECO:0000313" key="1">
    <source>
        <dbReference type="EMBL" id="GEO33069.1"/>
    </source>
</evidence>
<proteinExistence type="predicted"/>
<dbReference type="OrthoDB" id="5190971at2"/>
<dbReference type="Proteomes" id="UP000321181">
    <property type="component" value="Unassembled WGS sequence"/>
</dbReference>
<accession>A0A512D9C6</accession>
<organism evidence="1 2">
    <name type="scientific">Cellulomonas aerilata</name>
    <dbReference type="NCBI Taxonomy" id="515326"/>
    <lineage>
        <taxon>Bacteria</taxon>
        <taxon>Bacillati</taxon>
        <taxon>Actinomycetota</taxon>
        <taxon>Actinomycetes</taxon>
        <taxon>Micrococcales</taxon>
        <taxon>Cellulomonadaceae</taxon>
        <taxon>Cellulomonas</taxon>
    </lineage>
</organism>
<keyword evidence="2" id="KW-1185">Reference proteome</keyword>
<dbReference type="RefSeq" id="WP_146900298.1">
    <property type="nucleotide sequence ID" value="NZ_BAAARM010000001.1"/>
</dbReference>
<reference evidence="1 2" key="1">
    <citation type="submission" date="2019-07" db="EMBL/GenBank/DDBJ databases">
        <title>Whole genome shotgun sequence of Cellulomonas aerilata NBRC 106308.</title>
        <authorList>
            <person name="Hosoyama A."/>
            <person name="Uohara A."/>
            <person name="Ohji S."/>
            <person name="Ichikawa N."/>
        </authorList>
    </citation>
    <scope>NUCLEOTIDE SEQUENCE [LARGE SCALE GENOMIC DNA]</scope>
    <source>
        <strain evidence="1 2">NBRC 106308</strain>
    </source>
</reference>
<dbReference type="AlphaFoldDB" id="A0A512D9C6"/>